<evidence type="ECO:0000256" key="7">
    <source>
        <dbReference type="SAM" id="MobiDB-lite"/>
    </source>
</evidence>
<evidence type="ECO:0000259" key="11">
    <source>
        <dbReference type="Pfam" id="PF02771"/>
    </source>
</evidence>
<dbReference type="AlphaFoldDB" id="K1PQB4"/>
<dbReference type="InterPro" id="IPR002575">
    <property type="entry name" value="Aminoglycoside_PTrfase"/>
</dbReference>
<name>K1PQB4_MAGGI</name>
<feature type="domain" description="Acyl-CoA oxidase/dehydrogenase middle" evidence="10">
    <location>
        <begin position="793"/>
        <end position="894"/>
    </location>
</feature>
<dbReference type="PANTHER" id="PTHR47829">
    <property type="entry name" value="HYDROLASE, PUTATIVE (AFU_ORTHOLOGUE AFUA_1G12880)-RELATED"/>
    <property type="match status" value="1"/>
</dbReference>
<dbReference type="NCBIfam" id="TIGR01509">
    <property type="entry name" value="HAD-SF-IA-v3"/>
    <property type="match status" value="1"/>
</dbReference>
<dbReference type="InterPro" id="IPR052898">
    <property type="entry name" value="ACAD10-like"/>
</dbReference>
<dbReference type="SUPFAM" id="SSF56112">
    <property type="entry name" value="Protein kinase-like (PK-like)"/>
    <property type="match status" value="2"/>
</dbReference>
<feature type="domain" description="Aminoglycoside phosphotransferase" evidence="9">
    <location>
        <begin position="257"/>
        <end position="432"/>
    </location>
</feature>
<dbReference type="NCBIfam" id="TIGR02247">
    <property type="entry name" value="HAD-1A3-hyp"/>
    <property type="match status" value="1"/>
</dbReference>
<evidence type="ECO:0000256" key="2">
    <source>
        <dbReference type="ARBA" id="ARBA00009347"/>
    </source>
</evidence>
<dbReference type="FunFam" id="2.40.110.10:FF:000002">
    <property type="entry name" value="Acyl-CoA dehydrogenase fadE12"/>
    <property type="match status" value="1"/>
</dbReference>
<comment type="similarity">
    <text evidence="2">Belongs to the acyl-CoA dehydrogenase family.</text>
</comment>
<dbReference type="GO" id="GO:0050660">
    <property type="term" value="F:flavin adenine dinucleotide binding"/>
    <property type="evidence" value="ECO:0007669"/>
    <property type="project" value="InterPro"/>
</dbReference>
<dbReference type="InterPro" id="IPR011009">
    <property type="entry name" value="Kinase-like_dom_sf"/>
</dbReference>
<feature type="domain" description="Acyl-CoA dehydrogenase/oxidase N-terminal" evidence="11">
    <location>
        <begin position="664"/>
        <end position="789"/>
    </location>
</feature>
<evidence type="ECO:0000259" key="8">
    <source>
        <dbReference type="Pfam" id="PF00441"/>
    </source>
</evidence>
<evidence type="ECO:0000256" key="3">
    <source>
        <dbReference type="ARBA" id="ARBA00022630"/>
    </source>
</evidence>
<reference evidence="12" key="1">
    <citation type="journal article" date="2012" name="Nature">
        <title>The oyster genome reveals stress adaptation and complexity of shell formation.</title>
        <authorList>
            <person name="Zhang G."/>
            <person name="Fang X."/>
            <person name="Guo X."/>
            <person name="Li L."/>
            <person name="Luo R."/>
            <person name="Xu F."/>
            <person name="Yang P."/>
            <person name="Zhang L."/>
            <person name="Wang X."/>
            <person name="Qi H."/>
            <person name="Xiong Z."/>
            <person name="Que H."/>
            <person name="Xie Y."/>
            <person name="Holland P.W."/>
            <person name="Paps J."/>
            <person name="Zhu Y."/>
            <person name="Wu F."/>
            <person name="Chen Y."/>
            <person name="Wang J."/>
            <person name="Peng C."/>
            <person name="Meng J."/>
            <person name="Yang L."/>
            <person name="Liu J."/>
            <person name="Wen B."/>
            <person name="Zhang N."/>
            <person name="Huang Z."/>
            <person name="Zhu Q."/>
            <person name="Feng Y."/>
            <person name="Mount A."/>
            <person name="Hedgecock D."/>
            <person name="Xu Z."/>
            <person name="Liu Y."/>
            <person name="Domazet-Loso T."/>
            <person name="Du Y."/>
            <person name="Sun X."/>
            <person name="Zhang S."/>
            <person name="Liu B."/>
            <person name="Cheng P."/>
            <person name="Jiang X."/>
            <person name="Li J."/>
            <person name="Fan D."/>
            <person name="Wang W."/>
            <person name="Fu W."/>
            <person name="Wang T."/>
            <person name="Wang B."/>
            <person name="Zhang J."/>
            <person name="Peng Z."/>
            <person name="Li Y."/>
            <person name="Li N."/>
            <person name="Wang J."/>
            <person name="Chen M."/>
            <person name="He Y."/>
            <person name="Tan F."/>
            <person name="Song X."/>
            <person name="Zheng Q."/>
            <person name="Huang R."/>
            <person name="Yang H."/>
            <person name="Du X."/>
            <person name="Chen L."/>
            <person name="Yang M."/>
            <person name="Gaffney P.M."/>
            <person name="Wang S."/>
            <person name="Luo L."/>
            <person name="She Z."/>
            <person name="Ming Y."/>
            <person name="Huang W."/>
            <person name="Zhang S."/>
            <person name="Huang B."/>
            <person name="Zhang Y."/>
            <person name="Qu T."/>
            <person name="Ni P."/>
            <person name="Miao G."/>
            <person name="Wang J."/>
            <person name="Wang Q."/>
            <person name="Steinberg C.E."/>
            <person name="Wang H."/>
            <person name="Li N."/>
            <person name="Qian L."/>
            <person name="Zhang G."/>
            <person name="Li Y."/>
            <person name="Yang H."/>
            <person name="Liu X."/>
            <person name="Wang J."/>
            <person name="Yin Y."/>
            <person name="Wang J."/>
        </authorList>
    </citation>
    <scope>NUCLEOTIDE SEQUENCE [LARGE SCALE GENOMIC DNA]</scope>
    <source>
        <strain evidence="12">05x7-T-G4-1.051#20</strain>
    </source>
</reference>
<evidence type="ECO:0000256" key="4">
    <source>
        <dbReference type="ARBA" id="ARBA00022827"/>
    </source>
</evidence>
<dbReference type="InterPro" id="IPR023214">
    <property type="entry name" value="HAD_sf"/>
</dbReference>
<keyword evidence="3" id="KW-0285">Flavoprotein</keyword>
<evidence type="ECO:0000313" key="12">
    <source>
        <dbReference type="EMBL" id="EKC26472.1"/>
    </source>
</evidence>
<dbReference type="Gene3D" id="1.20.140.10">
    <property type="entry name" value="Butyryl-CoA Dehydrogenase, subunit A, domain 3"/>
    <property type="match status" value="2"/>
</dbReference>
<comment type="cofactor">
    <cofactor evidence="1">
        <name>FAD</name>
        <dbReference type="ChEBI" id="CHEBI:57692"/>
    </cofactor>
</comment>
<dbReference type="InterPro" id="IPR041726">
    <property type="entry name" value="ACAD10_11_N"/>
</dbReference>
<keyword evidence="5" id="KW-0007">Acetylation</keyword>
<evidence type="ECO:0000256" key="1">
    <source>
        <dbReference type="ARBA" id="ARBA00001974"/>
    </source>
</evidence>
<evidence type="ECO:0000259" key="9">
    <source>
        <dbReference type="Pfam" id="PF01636"/>
    </source>
</evidence>
<protein>
    <submittedName>
        <fullName evidence="12">Acyl-CoA dehydrogenase family member 10</fullName>
    </submittedName>
</protein>
<dbReference type="Gene3D" id="1.10.150.240">
    <property type="entry name" value="Putative phosphatase, domain 2"/>
    <property type="match status" value="1"/>
</dbReference>
<feature type="compositionally biased region" description="Polar residues" evidence="7">
    <location>
        <begin position="641"/>
        <end position="654"/>
    </location>
</feature>
<dbReference type="PRINTS" id="PR00413">
    <property type="entry name" value="HADHALOGNASE"/>
</dbReference>
<feature type="domain" description="Acyl-CoA dehydrogenase/oxidase C-terminal" evidence="8">
    <location>
        <begin position="906"/>
        <end position="1052"/>
    </location>
</feature>
<dbReference type="InterPro" id="IPR036412">
    <property type="entry name" value="HAD-like_sf"/>
</dbReference>
<dbReference type="SFLD" id="SFLDS00003">
    <property type="entry name" value="Haloacid_Dehalogenase"/>
    <property type="match status" value="1"/>
</dbReference>
<dbReference type="InterPro" id="IPR011945">
    <property type="entry name" value="HAD-SF_ppase_IA/epoxid_hydro_N"/>
</dbReference>
<dbReference type="InterPro" id="IPR006091">
    <property type="entry name" value="Acyl-CoA_Oxase/DH_mid-dom"/>
</dbReference>
<evidence type="ECO:0000256" key="6">
    <source>
        <dbReference type="ARBA" id="ARBA00023002"/>
    </source>
</evidence>
<dbReference type="Pfam" id="PF00441">
    <property type="entry name" value="Acyl-CoA_dh_1"/>
    <property type="match status" value="1"/>
</dbReference>
<gene>
    <name evidence="12" type="ORF">CGI_10016329</name>
</gene>
<dbReference type="Gene3D" id="1.10.540.10">
    <property type="entry name" value="Acyl-CoA dehydrogenase/oxidase, N-terminal domain"/>
    <property type="match status" value="1"/>
</dbReference>
<evidence type="ECO:0000259" key="10">
    <source>
        <dbReference type="Pfam" id="PF02770"/>
    </source>
</evidence>
<dbReference type="InterPro" id="IPR013786">
    <property type="entry name" value="AcylCoA_DH/ox_N"/>
</dbReference>
<dbReference type="InterPro" id="IPR037069">
    <property type="entry name" value="AcylCoA_DH/ox_N_sf"/>
</dbReference>
<proteinExistence type="inferred from homology"/>
<dbReference type="InterPro" id="IPR046373">
    <property type="entry name" value="Acyl-CoA_Oxase/DH_mid-dom_sf"/>
</dbReference>
<dbReference type="EMBL" id="JH817109">
    <property type="protein sequence ID" value="EKC26472.1"/>
    <property type="molecule type" value="Genomic_DNA"/>
</dbReference>
<dbReference type="CDD" id="cd02603">
    <property type="entry name" value="HAD_sEH-N_like"/>
    <property type="match status" value="1"/>
</dbReference>
<dbReference type="FunFam" id="1.20.140.10:FF:000018">
    <property type="entry name" value="Acyl-CoA dehydrogenase family member 10"/>
    <property type="match status" value="1"/>
</dbReference>
<dbReference type="InterPro" id="IPR009075">
    <property type="entry name" value="AcylCo_DH/oxidase_C"/>
</dbReference>
<dbReference type="Gene3D" id="2.40.110.10">
    <property type="entry name" value="Butyryl-CoA Dehydrogenase, subunit A, domain 2"/>
    <property type="match status" value="1"/>
</dbReference>
<dbReference type="SUPFAM" id="SSF56784">
    <property type="entry name" value="HAD-like"/>
    <property type="match status" value="1"/>
</dbReference>
<organism evidence="12">
    <name type="scientific">Magallana gigas</name>
    <name type="common">Pacific oyster</name>
    <name type="synonym">Crassostrea gigas</name>
    <dbReference type="NCBI Taxonomy" id="29159"/>
    <lineage>
        <taxon>Eukaryota</taxon>
        <taxon>Metazoa</taxon>
        <taxon>Spiralia</taxon>
        <taxon>Lophotrochozoa</taxon>
        <taxon>Mollusca</taxon>
        <taxon>Bivalvia</taxon>
        <taxon>Autobranchia</taxon>
        <taxon>Pteriomorphia</taxon>
        <taxon>Ostreida</taxon>
        <taxon>Ostreoidea</taxon>
        <taxon>Ostreidae</taxon>
        <taxon>Magallana</taxon>
    </lineage>
</organism>
<dbReference type="InterPro" id="IPR041492">
    <property type="entry name" value="HAD_2"/>
</dbReference>
<dbReference type="Pfam" id="PF01636">
    <property type="entry name" value="APH"/>
    <property type="match status" value="2"/>
</dbReference>
<dbReference type="SFLD" id="SFLDG01129">
    <property type="entry name" value="C1.5:_HAD__Beta-PGM__Phosphata"/>
    <property type="match status" value="1"/>
</dbReference>
<dbReference type="PANTHER" id="PTHR47829:SF3">
    <property type="entry name" value="AMINOGLYCOSIDE PHOSPHOTRANSFERASE DOMAIN-CONTAINING PROTEIN"/>
    <property type="match status" value="1"/>
</dbReference>
<dbReference type="HOGENOM" id="CLU_007526_2_0_1"/>
<keyword evidence="6" id="KW-0560">Oxidoreductase</keyword>
<feature type="domain" description="Aminoglycoside phosphotransferase" evidence="9">
    <location>
        <begin position="464"/>
        <end position="506"/>
    </location>
</feature>
<dbReference type="InParanoid" id="K1PQB4"/>
<sequence length="1098" mass="123067">MAHRRSKTTKAVIFDLGGVVVPSPLAAFIEYEKKLGLPKGSISRTVVESGDNGAWNQLERGEITLSEFAEKFSNEVSKRAGKKADMSGLLKFVGQNLAIPNQSIIDAIKCLRIEGMKTALLTNNWKWEDRESDWNMPRELFDVVVESTKVGSRKPEQRIYEICLQQLDVKPEESVFLDDLGVNLKAAKQLGIRTIKVSDPDKAVLDLEQEVGGLCLRRFVDDTTTVPEHLRIPLDRLETYFNQQLNMHSSEPPVIRCFQHGQSNPTYYVYYADKHLVLRKKPPGKLLPSAHAVEREYRVMKAVGQCGVPIPRMYGLCEDSSVIGTPFYVMEYCKGRIFKAVELPGMTKQERRDIYMAMADTLCKIHKVDISKAGLDDYGKKGGYLKRNLNRWTKQYEASKTEEIEAMNKLMDWLNKHIPEKEAVTIAHGDFRFIKSVLCVYVCEREREREREKEREINLHLFFFRLDNLIFHPTKPEVIGVLDWELSTIGDPITDLATTLMNFYMPPNFIMIKSFKNFDVPSLGIPSVEEFHAIYCQKMGIPSVPSWDFYIAFGLFRFAAILQGVYKRAISGARRSYSAMMIGKCPIAHGQGSSPNSKLVGEFAKLMAEEGWKIASNSKLPPTLSATGGGMQPQNAGGKRNYSTGPGETTSNMAVSPDGLSPRAKNIYDRVKDFIEKEVKPTEKQVIDFYKEEQNRWKVCPIITELKAKAKAAGLWNLFLPKESDPGMKYGAGLSNLEYAFMCEEMGKSPIAPEVFNCQAPDTGNMEVIVRYGTEEQKRQWLTPLLNGEMKSCFGMTEPQVASSDATNIEASIIREGDHYVINGHKWWTSGALHPDCKVCVFMGKTDKSASTHKQQSMILVPMDAPGVKIVRPLTVFGYLDYPAGHAEVLFENVKVPLGNMLLGEGRGFEIAQGRLGPGRIHHCMRLIGNSERALDMMLERTQNRVAFGKPLAAQGTIQQDVAKSRIEIEQTRLLVLKAAHMMDNYGNKVAAPEIAMIKVAGPNMAQRVIDRAIQAHGGAGLSDDFLLAGMFSWARVLRLADGPDEVHLRSVHGGGGVSSDFCLAHLYAKARVLRLADGPDEVHLRQIAKFEYRKARL</sequence>
<dbReference type="SUPFAM" id="SSF56645">
    <property type="entry name" value="Acyl-CoA dehydrogenase NM domain-like"/>
    <property type="match status" value="1"/>
</dbReference>
<dbReference type="InterPro" id="IPR009100">
    <property type="entry name" value="AcylCoA_DH/oxidase_NM_dom_sf"/>
</dbReference>
<dbReference type="Pfam" id="PF13419">
    <property type="entry name" value="HAD_2"/>
    <property type="match status" value="1"/>
</dbReference>
<dbReference type="CDD" id="cd05154">
    <property type="entry name" value="ACAD10_11_N-like"/>
    <property type="match status" value="1"/>
</dbReference>
<dbReference type="GO" id="GO:0016627">
    <property type="term" value="F:oxidoreductase activity, acting on the CH-CH group of donors"/>
    <property type="evidence" value="ECO:0007669"/>
    <property type="project" value="InterPro"/>
</dbReference>
<feature type="region of interest" description="Disordered" evidence="7">
    <location>
        <begin position="623"/>
        <end position="659"/>
    </location>
</feature>
<dbReference type="Pfam" id="PF02771">
    <property type="entry name" value="Acyl-CoA_dh_N"/>
    <property type="match status" value="1"/>
</dbReference>
<evidence type="ECO:0000256" key="5">
    <source>
        <dbReference type="ARBA" id="ARBA00022990"/>
    </source>
</evidence>
<dbReference type="Gene3D" id="3.40.50.1000">
    <property type="entry name" value="HAD superfamily/HAD-like"/>
    <property type="match status" value="1"/>
</dbReference>
<keyword evidence="4" id="KW-0274">FAD</keyword>
<dbReference type="InterPro" id="IPR036250">
    <property type="entry name" value="AcylCo_DH-like_C"/>
</dbReference>
<dbReference type="InterPro" id="IPR006439">
    <property type="entry name" value="HAD-SF_hydro_IA"/>
</dbReference>
<dbReference type="Gene3D" id="3.30.200.20">
    <property type="entry name" value="Phosphorylase Kinase, domain 1"/>
    <property type="match status" value="1"/>
</dbReference>
<dbReference type="Gene3D" id="3.90.1200.10">
    <property type="match status" value="1"/>
</dbReference>
<dbReference type="SUPFAM" id="SSF47203">
    <property type="entry name" value="Acyl-CoA dehydrogenase C-terminal domain-like"/>
    <property type="match status" value="2"/>
</dbReference>
<dbReference type="Pfam" id="PF02770">
    <property type="entry name" value="Acyl-CoA_dh_M"/>
    <property type="match status" value="1"/>
</dbReference>
<accession>K1PQB4</accession>
<dbReference type="InterPro" id="IPR023198">
    <property type="entry name" value="PGP-like_dom2"/>
</dbReference>